<proteinExistence type="predicted"/>
<dbReference type="AlphaFoldDB" id="A0A2Z6N2J5"/>
<keyword evidence="2" id="KW-1185">Reference proteome</keyword>
<dbReference type="Proteomes" id="UP000242715">
    <property type="component" value="Unassembled WGS sequence"/>
</dbReference>
<name>A0A2Z6N2J5_TRISU</name>
<organism evidence="1 2">
    <name type="scientific">Trifolium subterraneum</name>
    <name type="common">Subterranean clover</name>
    <dbReference type="NCBI Taxonomy" id="3900"/>
    <lineage>
        <taxon>Eukaryota</taxon>
        <taxon>Viridiplantae</taxon>
        <taxon>Streptophyta</taxon>
        <taxon>Embryophyta</taxon>
        <taxon>Tracheophyta</taxon>
        <taxon>Spermatophyta</taxon>
        <taxon>Magnoliopsida</taxon>
        <taxon>eudicotyledons</taxon>
        <taxon>Gunneridae</taxon>
        <taxon>Pentapetalae</taxon>
        <taxon>rosids</taxon>
        <taxon>fabids</taxon>
        <taxon>Fabales</taxon>
        <taxon>Fabaceae</taxon>
        <taxon>Papilionoideae</taxon>
        <taxon>50 kb inversion clade</taxon>
        <taxon>NPAAA clade</taxon>
        <taxon>Hologalegina</taxon>
        <taxon>IRL clade</taxon>
        <taxon>Trifolieae</taxon>
        <taxon>Trifolium</taxon>
    </lineage>
</organism>
<protein>
    <submittedName>
        <fullName evidence="1">Uncharacterized protein</fullName>
    </submittedName>
</protein>
<reference evidence="2" key="1">
    <citation type="journal article" date="2017" name="Front. Plant Sci.">
        <title>Climate Clever Clovers: New Paradigm to Reduce the Environmental Footprint of Ruminants by Breeding Low Methanogenic Forages Utilizing Haplotype Variation.</title>
        <authorList>
            <person name="Kaur P."/>
            <person name="Appels R."/>
            <person name="Bayer P.E."/>
            <person name="Keeble-Gagnere G."/>
            <person name="Wang J."/>
            <person name="Hirakawa H."/>
            <person name="Shirasawa K."/>
            <person name="Vercoe P."/>
            <person name="Stefanova K."/>
            <person name="Durmic Z."/>
            <person name="Nichols P."/>
            <person name="Revell C."/>
            <person name="Isobe S.N."/>
            <person name="Edwards D."/>
            <person name="Erskine W."/>
        </authorList>
    </citation>
    <scope>NUCLEOTIDE SEQUENCE [LARGE SCALE GENOMIC DNA]</scope>
    <source>
        <strain evidence="2">cv. Daliak</strain>
    </source>
</reference>
<accession>A0A2Z6N2J5</accession>
<sequence length="82" mass="8613">MIKIAVSIDASSSINAFYAIEKRFGSSAALAGIAAENKAAEDPNRAKSMVDSKLDSDLGSSGQISKFISDTYRLSTSEAFTS</sequence>
<evidence type="ECO:0000313" key="1">
    <source>
        <dbReference type="EMBL" id="GAU39078.1"/>
    </source>
</evidence>
<gene>
    <name evidence="1" type="ORF">TSUD_321490</name>
</gene>
<dbReference type="EMBL" id="DF973743">
    <property type="protein sequence ID" value="GAU39078.1"/>
    <property type="molecule type" value="Genomic_DNA"/>
</dbReference>
<evidence type="ECO:0000313" key="2">
    <source>
        <dbReference type="Proteomes" id="UP000242715"/>
    </source>
</evidence>